<gene>
    <name evidence="2" type="ORF">DILT_LOCUS16201</name>
</gene>
<organism evidence="2 3">
    <name type="scientific">Dibothriocephalus latus</name>
    <name type="common">Fish tapeworm</name>
    <name type="synonym">Diphyllobothrium latum</name>
    <dbReference type="NCBI Taxonomy" id="60516"/>
    <lineage>
        <taxon>Eukaryota</taxon>
        <taxon>Metazoa</taxon>
        <taxon>Spiralia</taxon>
        <taxon>Lophotrochozoa</taxon>
        <taxon>Platyhelminthes</taxon>
        <taxon>Cestoda</taxon>
        <taxon>Eucestoda</taxon>
        <taxon>Diphyllobothriidea</taxon>
        <taxon>Diphyllobothriidae</taxon>
        <taxon>Dibothriocephalus</taxon>
    </lineage>
</organism>
<dbReference type="AlphaFoldDB" id="A0A3P7QV26"/>
<name>A0A3P7QV26_DIBLA</name>
<evidence type="ECO:0000313" key="3">
    <source>
        <dbReference type="Proteomes" id="UP000281553"/>
    </source>
</evidence>
<evidence type="ECO:0000313" key="2">
    <source>
        <dbReference type="EMBL" id="VDN33289.1"/>
    </source>
</evidence>
<proteinExistence type="predicted"/>
<evidence type="ECO:0000256" key="1">
    <source>
        <dbReference type="SAM" id="MobiDB-lite"/>
    </source>
</evidence>
<sequence length="144" mass="16641">MHCPSSLPSRGRIFEKKHRFPLAKPYWTRSIGLSPLQRHNFPGAPLIDSRRLQVIYDRLILRNLDVQDEGVYRFGYEYEPDKFSTLCYFAVYLNDKSVVADFLARSPIPLIFRRHSSLPNYLPPPPAAKTTCQDEGKKTETEGI</sequence>
<keyword evidence="3" id="KW-1185">Reference proteome</keyword>
<dbReference type="EMBL" id="UYRU01083531">
    <property type="protein sequence ID" value="VDN33289.1"/>
    <property type="molecule type" value="Genomic_DNA"/>
</dbReference>
<feature type="compositionally biased region" description="Basic and acidic residues" evidence="1">
    <location>
        <begin position="132"/>
        <end position="144"/>
    </location>
</feature>
<reference evidence="2 3" key="1">
    <citation type="submission" date="2018-11" db="EMBL/GenBank/DDBJ databases">
        <authorList>
            <consortium name="Pathogen Informatics"/>
        </authorList>
    </citation>
    <scope>NUCLEOTIDE SEQUENCE [LARGE SCALE GENOMIC DNA]</scope>
</reference>
<accession>A0A3P7QV26</accession>
<protein>
    <submittedName>
        <fullName evidence="2">Uncharacterized protein</fullName>
    </submittedName>
</protein>
<feature type="region of interest" description="Disordered" evidence="1">
    <location>
        <begin position="122"/>
        <end position="144"/>
    </location>
</feature>
<dbReference type="OrthoDB" id="6273859at2759"/>
<dbReference type="Proteomes" id="UP000281553">
    <property type="component" value="Unassembled WGS sequence"/>
</dbReference>